<protein>
    <recommendedName>
        <fullName evidence="2">RecQ-mediated genome instability protein 1</fullName>
    </recommendedName>
</protein>
<accession>A0A0K0G0H3</accession>
<dbReference type="WBParaSite" id="SVE_1820800.1">
    <property type="protein sequence ID" value="SVE_1820800.1"/>
    <property type="gene ID" value="SVE_1820800"/>
</dbReference>
<organism evidence="4 5">
    <name type="scientific">Strongyloides venezuelensis</name>
    <name type="common">Threadworm</name>
    <dbReference type="NCBI Taxonomy" id="75913"/>
    <lineage>
        <taxon>Eukaryota</taxon>
        <taxon>Metazoa</taxon>
        <taxon>Ecdysozoa</taxon>
        <taxon>Nematoda</taxon>
        <taxon>Chromadorea</taxon>
        <taxon>Rhabditida</taxon>
        <taxon>Tylenchina</taxon>
        <taxon>Panagrolaimomorpha</taxon>
        <taxon>Strongyloidoidea</taxon>
        <taxon>Strongyloididae</taxon>
        <taxon>Strongyloides</taxon>
    </lineage>
</organism>
<dbReference type="Gene3D" id="2.40.50.770">
    <property type="entry name" value="RecQ-mediated genome instability protein Rmi1, C-terminal domain"/>
    <property type="match status" value="1"/>
</dbReference>
<dbReference type="GO" id="GO:0000712">
    <property type="term" value="P:resolution of meiotic recombination intermediates"/>
    <property type="evidence" value="ECO:0007669"/>
    <property type="project" value="TreeGrafter"/>
</dbReference>
<dbReference type="InterPro" id="IPR013894">
    <property type="entry name" value="RMI1_OB"/>
</dbReference>
<sequence>MKSNKDVGSLLYFFSTLHIDINESWLEDAVAFIDSQKPNINFEQYKNLIFNQLIYSNLCDSLNIKKTYNWNNDKYYHKENINLFVQIKTIYDISKSALEQYLKMSTRDCISIGDFDLQSNNPESNQGNKETKSSARRMLMLKVTDGKSDFIAIESEHIPFLSAYFRPGIKVYISGECQIANGVIHLTKKNCQVIGGAVKAYLSQNTLNNVLAGLLPKLNISGNDRKQAKKYCREKMKEVVNVLINNPINNVQKLSNSLNYISKEKNTTFQNENTNNDVPKAEISLTSSSNSRSNEKNNVSTLQKKTPLNIVSSNVMNNLTVKKKNLTVSEIFDYFFKLHILLDNDWISNNLQKVNNKYSDAKSQMKYIYQLFLESGISKCLISSSPEFKKGFQEIENHLVMEIDSLSLGKDDNIKIGNGNSQCNFVYKLSDGNKYFDAIIRDQITCNTCNHGHLLPGFKLLIHGKLELNDSNYLLLNGSNCKLLDETFTLPDIDINVNETKPKTPVNKPQTYILIDSDDEYFVENDIPSKKQKLW</sequence>
<reference evidence="5" key="2">
    <citation type="submission" date="2015-08" db="UniProtKB">
        <authorList>
            <consortium name="WormBaseParasite"/>
        </authorList>
    </citation>
    <scope>IDENTIFICATION</scope>
</reference>
<reference evidence="4" key="1">
    <citation type="submission" date="2014-07" db="EMBL/GenBank/DDBJ databases">
        <authorList>
            <person name="Martin A.A"/>
            <person name="De Silva N."/>
        </authorList>
    </citation>
    <scope>NUCLEOTIDE SEQUENCE</scope>
</reference>
<evidence type="ECO:0000259" key="3">
    <source>
        <dbReference type="Pfam" id="PF08585"/>
    </source>
</evidence>
<dbReference type="Proteomes" id="UP000035680">
    <property type="component" value="Unassembled WGS sequence"/>
</dbReference>
<dbReference type="GO" id="GO:0000724">
    <property type="term" value="P:double-strand break repair via homologous recombination"/>
    <property type="evidence" value="ECO:0007669"/>
    <property type="project" value="TreeGrafter"/>
</dbReference>
<dbReference type="AlphaFoldDB" id="A0A0K0G0H3"/>
<evidence type="ECO:0000256" key="2">
    <source>
        <dbReference type="ARBA" id="ARBA00018987"/>
    </source>
</evidence>
<dbReference type="GO" id="GO:0031422">
    <property type="term" value="C:RecQ family helicase-topoisomerase III complex"/>
    <property type="evidence" value="ECO:0007669"/>
    <property type="project" value="TreeGrafter"/>
</dbReference>
<dbReference type="InterPro" id="IPR042470">
    <property type="entry name" value="RMI1_N_C_sf"/>
</dbReference>
<dbReference type="GO" id="GO:0016604">
    <property type="term" value="C:nuclear body"/>
    <property type="evidence" value="ECO:0007669"/>
    <property type="project" value="TreeGrafter"/>
</dbReference>
<dbReference type="STRING" id="75913.A0A0K0G0H3"/>
<comment type="similarity">
    <text evidence="1">Belongs to the RMI1 family.</text>
</comment>
<name>A0A0K0G0H3_STRVS</name>
<evidence type="ECO:0000256" key="1">
    <source>
        <dbReference type="ARBA" id="ARBA00006395"/>
    </source>
</evidence>
<dbReference type="PANTHER" id="PTHR14790">
    <property type="entry name" value="RECQ-MEDIATED GENOME INSTABILITY PROTEIN 1 RMI1"/>
    <property type="match status" value="1"/>
</dbReference>
<feature type="domain" description="RecQ mediated genome instability protein 1 OB-fold" evidence="3">
    <location>
        <begin position="82"/>
        <end position="205"/>
    </location>
</feature>
<evidence type="ECO:0000313" key="5">
    <source>
        <dbReference type="WBParaSite" id="SVE_1820800.1"/>
    </source>
</evidence>
<dbReference type="Pfam" id="PF08585">
    <property type="entry name" value="RMI1_N_C"/>
    <property type="match status" value="1"/>
</dbReference>
<keyword evidence="4" id="KW-1185">Reference proteome</keyword>
<proteinExistence type="inferred from homology"/>
<evidence type="ECO:0000313" key="4">
    <source>
        <dbReference type="Proteomes" id="UP000035680"/>
    </source>
</evidence>
<dbReference type="PANTHER" id="PTHR14790:SF15">
    <property type="entry name" value="RECQ-MEDIATED GENOME INSTABILITY PROTEIN 1"/>
    <property type="match status" value="1"/>
</dbReference>